<feature type="transmembrane region" description="Helical" evidence="2">
    <location>
        <begin position="342"/>
        <end position="367"/>
    </location>
</feature>
<feature type="transmembrane region" description="Helical" evidence="2">
    <location>
        <begin position="213"/>
        <end position="231"/>
    </location>
</feature>
<dbReference type="InterPro" id="IPR018830">
    <property type="entry name" value="DUF2434"/>
</dbReference>
<organism evidence="3 4">
    <name type="scientific">Aspergillus taichungensis</name>
    <dbReference type="NCBI Taxonomy" id="482145"/>
    <lineage>
        <taxon>Eukaryota</taxon>
        <taxon>Fungi</taxon>
        <taxon>Dikarya</taxon>
        <taxon>Ascomycota</taxon>
        <taxon>Pezizomycotina</taxon>
        <taxon>Eurotiomycetes</taxon>
        <taxon>Eurotiomycetidae</taxon>
        <taxon>Eurotiales</taxon>
        <taxon>Aspergillaceae</taxon>
        <taxon>Aspergillus</taxon>
        <taxon>Aspergillus subgen. Circumdati</taxon>
    </lineage>
</organism>
<feature type="transmembrane region" description="Helical" evidence="2">
    <location>
        <begin position="309"/>
        <end position="330"/>
    </location>
</feature>
<dbReference type="AlphaFoldDB" id="A0A2J5HT07"/>
<keyword evidence="2" id="KW-0812">Transmembrane</keyword>
<accession>A0A2J5HT07</accession>
<evidence type="ECO:0000313" key="3">
    <source>
        <dbReference type="EMBL" id="PLN80471.1"/>
    </source>
</evidence>
<dbReference type="Pfam" id="PF10361">
    <property type="entry name" value="DUF2434"/>
    <property type="match status" value="1"/>
</dbReference>
<sequence>MTLLYIRGRTPFPPGANATDVIINEVHFNRAELDHYNYTLYSNGTLSNGTECYLVFNQWRPHMSPANGTFVNGTSCYSPVNNIGHHGSTGLVFAILFVASIFFSGLNLRKHGTRHLPVDRRWNIVGRRWKWYWLMALAACGTISCFMSVDVDRDYLPHTPLVLQSVFYTVLTPLCMAAVWEGVRHWGSWQERQIFDRDPYAFQTRSTREYQEFLLPILFYLCALITVFLTVPHNWSAIEKQGDPTQQYHIARPAATDVRWHAAGFTALAGTLLTCYSLEHSIYRYKAPPTTPTPTSILTFYLRAAPSQYLVALALLGIKIGYAIAAAYIWDVSPLRYDVPSGLLYGLGYTPALLLIALFNVCGFCELNEDRALLANRDAFESALADDVGIPGKRPPWWRKDRLRAIAREIIPYSSHTSPRSDHDDMARFVELGIIKPHPQEEGGHLHEEGTQEVKDETKEGEIPGGVDCPPRVTVRSTSETSTTLASTSSSSGPDLTTHRMEYVVQPGNGDVVEEGRDGMWTGVERH</sequence>
<dbReference type="Proteomes" id="UP000235023">
    <property type="component" value="Unassembled WGS sequence"/>
</dbReference>
<feature type="compositionally biased region" description="Basic and acidic residues" evidence="1">
    <location>
        <begin position="438"/>
        <end position="462"/>
    </location>
</feature>
<evidence type="ECO:0000313" key="4">
    <source>
        <dbReference type="Proteomes" id="UP000235023"/>
    </source>
</evidence>
<feature type="transmembrane region" description="Helical" evidence="2">
    <location>
        <begin position="129"/>
        <end position="149"/>
    </location>
</feature>
<reference evidence="4" key="1">
    <citation type="submission" date="2017-12" db="EMBL/GenBank/DDBJ databases">
        <authorList>
            <consortium name="DOE Joint Genome Institute"/>
            <person name="Mondo S.J."/>
            <person name="Kjaerbolling I."/>
            <person name="Vesth T.C."/>
            <person name="Frisvad J.C."/>
            <person name="Nybo J.L."/>
            <person name="Theobald S."/>
            <person name="Kuo A."/>
            <person name="Bowyer P."/>
            <person name="Matsuda Y."/>
            <person name="Lyhne E.K."/>
            <person name="Kogle M.E."/>
            <person name="Clum A."/>
            <person name="Lipzen A."/>
            <person name="Salamov A."/>
            <person name="Ngan C.Y."/>
            <person name="Daum C."/>
            <person name="Chiniquy J."/>
            <person name="Barry K."/>
            <person name="LaButti K."/>
            <person name="Haridas S."/>
            <person name="Simmons B.A."/>
            <person name="Magnuson J.K."/>
            <person name="Mortensen U.H."/>
            <person name="Larsen T.O."/>
            <person name="Grigoriev I.V."/>
            <person name="Baker S.E."/>
            <person name="Andersen M.R."/>
            <person name="Nordberg H.P."/>
            <person name="Cantor M.N."/>
            <person name="Hua S.X."/>
        </authorList>
    </citation>
    <scope>NUCLEOTIDE SEQUENCE [LARGE SCALE GENOMIC DNA]</scope>
    <source>
        <strain evidence="4">IBT 19404</strain>
    </source>
</reference>
<dbReference type="OrthoDB" id="5308502at2759"/>
<evidence type="ECO:0000256" key="2">
    <source>
        <dbReference type="SAM" id="Phobius"/>
    </source>
</evidence>
<feature type="compositionally biased region" description="Low complexity" evidence="1">
    <location>
        <begin position="472"/>
        <end position="492"/>
    </location>
</feature>
<keyword evidence="4" id="KW-1185">Reference proteome</keyword>
<gene>
    <name evidence="3" type="ORF">BDW42DRAFT_194426</name>
</gene>
<feature type="transmembrane region" description="Helical" evidence="2">
    <location>
        <begin position="258"/>
        <end position="278"/>
    </location>
</feature>
<protein>
    <submittedName>
        <fullName evidence="3">Uncharacterized protein</fullName>
    </submittedName>
</protein>
<evidence type="ECO:0000256" key="1">
    <source>
        <dbReference type="SAM" id="MobiDB-lite"/>
    </source>
</evidence>
<dbReference type="EMBL" id="KZ559547">
    <property type="protein sequence ID" value="PLN80471.1"/>
    <property type="molecule type" value="Genomic_DNA"/>
</dbReference>
<keyword evidence="2" id="KW-1133">Transmembrane helix</keyword>
<proteinExistence type="predicted"/>
<keyword evidence="2" id="KW-0472">Membrane</keyword>
<feature type="region of interest" description="Disordered" evidence="1">
    <location>
        <begin position="438"/>
        <end position="498"/>
    </location>
</feature>
<name>A0A2J5HT07_9EURO</name>
<feature type="transmembrane region" description="Helical" evidence="2">
    <location>
        <begin position="161"/>
        <end position="183"/>
    </location>
</feature>
<feature type="transmembrane region" description="Helical" evidence="2">
    <location>
        <begin position="90"/>
        <end position="108"/>
    </location>
</feature>